<dbReference type="HOGENOM" id="CLU_075053_9_2_10"/>
<feature type="domain" description="Cyclic nucleotide-binding" evidence="1">
    <location>
        <begin position="31"/>
        <end position="118"/>
    </location>
</feature>
<dbReference type="Pfam" id="PF00027">
    <property type="entry name" value="cNMP_binding"/>
    <property type="match status" value="1"/>
</dbReference>
<dbReference type="RefSeq" id="WP_014681884.1">
    <property type="nucleotide sequence ID" value="NC_017770.1"/>
</dbReference>
<gene>
    <name evidence="2" type="ordered locus">Solca_3657</name>
</gene>
<sequence length="194" mass="22585">MSFELLLHNISQHIDLQDEEKAYFTSLLRIKKLKRKQFLLQAGDIETHQTFVTSGCLRSYSIDGNGFEHILQFAPTNWWIGDINSVINKSPATLYIDALFESDLILISRDDLEKVYKQIPSFERYFRILAENALVTHQRRLLDNLTLSAKDRYTNFCLRYPSLIQCLPQKYIAAYIGVTPEFLSKMLNSKQLSK</sequence>
<dbReference type="SUPFAM" id="SSF51206">
    <property type="entry name" value="cAMP-binding domain-like"/>
    <property type="match status" value="1"/>
</dbReference>
<evidence type="ECO:0000313" key="3">
    <source>
        <dbReference type="Proteomes" id="UP000007590"/>
    </source>
</evidence>
<dbReference type="Proteomes" id="UP000007590">
    <property type="component" value="Chromosome"/>
</dbReference>
<dbReference type="EMBL" id="CP003349">
    <property type="protein sequence ID" value="AFD08661.1"/>
    <property type="molecule type" value="Genomic_DNA"/>
</dbReference>
<evidence type="ECO:0000313" key="2">
    <source>
        <dbReference type="EMBL" id="AFD08661.1"/>
    </source>
</evidence>
<organism evidence="2 3">
    <name type="scientific">Solitalea canadensis (strain ATCC 29591 / DSM 3403 / JCM 21819 / LMG 8368 / NBRC 15130 / NCIMB 12057 / USAM 9D)</name>
    <name type="common">Flexibacter canadensis</name>
    <dbReference type="NCBI Taxonomy" id="929556"/>
    <lineage>
        <taxon>Bacteria</taxon>
        <taxon>Pseudomonadati</taxon>
        <taxon>Bacteroidota</taxon>
        <taxon>Sphingobacteriia</taxon>
        <taxon>Sphingobacteriales</taxon>
        <taxon>Sphingobacteriaceae</taxon>
        <taxon>Solitalea</taxon>
    </lineage>
</organism>
<name>H8KLF9_SOLCM</name>
<dbReference type="CDD" id="cd00038">
    <property type="entry name" value="CAP_ED"/>
    <property type="match status" value="1"/>
</dbReference>
<dbReference type="InterPro" id="IPR000595">
    <property type="entry name" value="cNMP-bd_dom"/>
</dbReference>
<dbReference type="OrthoDB" id="9152304at2"/>
<proteinExistence type="predicted"/>
<dbReference type="eggNOG" id="COG0664">
    <property type="taxonomic scope" value="Bacteria"/>
</dbReference>
<dbReference type="InterPro" id="IPR014710">
    <property type="entry name" value="RmlC-like_jellyroll"/>
</dbReference>
<evidence type="ECO:0000259" key="1">
    <source>
        <dbReference type="Pfam" id="PF00027"/>
    </source>
</evidence>
<dbReference type="AlphaFoldDB" id="H8KLF9"/>
<keyword evidence="3" id="KW-1185">Reference proteome</keyword>
<protein>
    <submittedName>
        <fullName evidence="2">cAMP-binding protein</fullName>
    </submittedName>
</protein>
<reference evidence="2" key="1">
    <citation type="submission" date="2012-02" db="EMBL/GenBank/DDBJ databases">
        <title>The complete genome of Solitalea canadensis DSM 3403.</title>
        <authorList>
            <consortium name="US DOE Joint Genome Institute (JGI-PGF)"/>
            <person name="Lucas S."/>
            <person name="Copeland A."/>
            <person name="Lapidus A."/>
            <person name="Glavina del Rio T."/>
            <person name="Dalin E."/>
            <person name="Tice H."/>
            <person name="Bruce D."/>
            <person name="Goodwin L."/>
            <person name="Pitluck S."/>
            <person name="Peters L."/>
            <person name="Ovchinnikova G."/>
            <person name="Lu M."/>
            <person name="Kyrpides N."/>
            <person name="Mavromatis K."/>
            <person name="Ivanova N."/>
            <person name="Brettin T."/>
            <person name="Detter J.C."/>
            <person name="Han C."/>
            <person name="Larimer F."/>
            <person name="Land M."/>
            <person name="Hauser L."/>
            <person name="Markowitz V."/>
            <person name="Cheng J.-F."/>
            <person name="Hugenholtz P."/>
            <person name="Woyke T."/>
            <person name="Wu D."/>
            <person name="Spring S."/>
            <person name="Schroeder M."/>
            <person name="Kopitz M."/>
            <person name="Brambilla E."/>
            <person name="Klenk H.-P."/>
            <person name="Eisen J.A."/>
        </authorList>
    </citation>
    <scope>NUCLEOTIDE SEQUENCE</scope>
    <source>
        <strain evidence="2">DSM 3403</strain>
    </source>
</reference>
<dbReference type="Gene3D" id="2.60.120.10">
    <property type="entry name" value="Jelly Rolls"/>
    <property type="match status" value="1"/>
</dbReference>
<dbReference type="KEGG" id="scn:Solca_3657"/>
<accession>H8KLF9</accession>
<dbReference type="InterPro" id="IPR018490">
    <property type="entry name" value="cNMP-bd_dom_sf"/>
</dbReference>
<dbReference type="STRING" id="929556.Solca_3657"/>